<dbReference type="EMBL" id="JASUZV010000002">
    <property type="protein sequence ID" value="MDL5042861.1"/>
    <property type="molecule type" value="Genomic_DNA"/>
</dbReference>
<keyword evidence="1" id="KW-1015">Disulfide bond</keyword>
<dbReference type="PANTHER" id="PTHR30041:SF8">
    <property type="entry name" value="PROTEIN YFFB"/>
    <property type="match status" value="1"/>
</dbReference>
<comment type="caution">
    <text evidence="4">The sequence shown here is derived from an EMBL/GenBank/DDBJ whole genome shotgun (WGS) entry which is preliminary data.</text>
</comment>
<reference evidence="4 5" key="1">
    <citation type="submission" date="2023-06" db="EMBL/GenBank/DDBJ databases">
        <title>A potential novel species of Streptococcus isolated from human milk sample.</title>
        <authorList>
            <person name="Nguyen H.V."/>
            <person name="Trinh A.T.V."/>
            <person name="Hoang A.T.L."/>
            <person name="Bui L.N.H."/>
            <person name="Tran Q.T.L."/>
            <person name="Trinh T."/>
        </authorList>
    </citation>
    <scope>NUCLEOTIDE SEQUENCE [LARGE SCALE GENOMIC DNA]</scope>
    <source>
        <strain evidence="4 5">VTCC 12812</strain>
    </source>
</reference>
<gene>
    <name evidence="4" type="ORF">QRD39_01890</name>
</gene>
<evidence type="ECO:0000256" key="2">
    <source>
        <dbReference type="ARBA" id="ARBA00023284"/>
    </source>
</evidence>
<comment type="similarity">
    <text evidence="3">Belongs to the ArsC family.</text>
</comment>
<evidence type="ECO:0000256" key="1">
    <source>
        <dbReference type="ARBA" id="ARBA00023157"/>
    </source>
</evidence>
<protein>
    <submittedName>
        <fullName evidence="4">Arsenate reductase family protein</fullName>
    </submittedName>
</protein>
<dbReference type="InterPro" id="IPR006504">
    <property type="entry name" value="Tscrpt_reg_Spx/MgsR"/>
</dbReference>
<dbReference type="PROSITE" id="PS51354">
    <property type="entry name" value="GLUTAREDOXIN_2"/>
    <property type="match status" value="1"/>
</dbReference>
<dbReference type="InterPro" id="IPR036249">
    <property type="entry name" value="Thioredoxin-like_sf"/>
</dbReference>
<dbReference type="NCBIfam" id="TIGR01617">
    <property type="entry name" value="arsC_related"/>
    <property type="match status" value="1"/>
</dbReference>
<dbReference type="PROSITE" id="PS51353">
    <property type="entry name" value="ARSC"/>
    <property type="match status" value="1"/>
</dbReference>
<keyword evidence="5" id="KW-1185">Reference proteome</keyword>
<dbReference type="CDD" id="cd03036">
    <property type="entry name" value="ArsC_like"/>
    <property type="match status" value="1"/>
</dbReference>
<dbReference type="SUPFAM" id="SSF52833">
    <property type="entry name" value="Thioredoxin-like"/>
    <property type="match status" value="1"/>
</dbReference>
<dbReference type="Pfam" id="PF03960">
    <property type="entry name" value="ArsC"/>
    <property type="match status" value="1"/>
</dbReference>
<dbReference type="Gene3D" id="3.40.30.10">
    <property type="entry name" value="Glutaredoxin"/>
    <property type="match status" value="1"/>
</dbReference>
<dbReference type="RefSeq" id="WP_285955462.1">
    <property type="nucleotide sequence ID" value="NZ_JASUZV010000002.1"/>
</dbReference>
<proteinExistence type="inferred from homology"/>
<dbReference type="InterPro" id="IPR006660">
    <property type="entry name" value="Arsenate_reductase-like"/>
</dbReference>
<sequence>MYTFYEYPKCSTCRKAKAELNQLGIEVESINIKENPPSAQFLKELLEGSDLELKKFFNTSGQSYRSLGLKDKLPTLSVDEAVNLLASDGMLIKRPILLKDGKVLQIGYRTPYQDLNL</sequence>
<evidence type="ECO:0000256" key="3">
    <source>
        <dbReference type="PROSITE-ProRule" id="PRU01282"/>
    </source>
</evidence>
<evidence type="ECO:0000313" key="5">
    <source>
        <dbReference type="Proteomes" id="UP001529255"/>
    </source>
</evidence>
<accession>A0ABT7LQD1</accession>
<dbReference type="PANTHER" id="PTHR30041">
    <property type="entry name" value="ARSENATE REDUCTASE"/>
    <property type="match status" value="1"/>
</dbReference>
<organism evidence="4 5">
    <name type="scientific">Streptococcus raffinosi</name>
    <dbReference type="NCBI Taxonomy" id="3053355"/>
    <lineage>
        <taxon>Bacteria</taxon>
        <taxon>Bacillati</taxon>
        <taxon>Bacillota</taxon>
        <taxon>Bacilli</taxon>
        <taxon>Lactobacillales</taxon>
        <taxon>Streptococcaceae</taxon>
        <taxon>Streptococcus</taxon>
    </lineage>
</organism>
<evidence type="ECO:0000313" key="4">
    <source>
        <dbReference type="EMBL" id="MDL5042861.1"/>
    </source>
</evidence>
<name>A0ABT7LQD1_9STRE</name>
<dbReference type="Proteomes" id="UP001529255">
    <property type="component" value="Unassembled WGS sequence"/>
</dbReference>
<keyword evidence="2" id="KW-0676">Redox-active center</keyword>